<protein>
    <submittedName>
        <fullName evidence="1">Uncharacterized protein</fullName>
    </submittedName>
</protein>
<dbReference type="AlphaFoldDB" id="G2R1I3"/>
<dbReference type="InterPro" id="IPR027443">
    <property type="entry name" value="IPNS-like_sf"/>
</dbReference>
<dbReference type="eggNOG" id="KOG0143">
    <property type="taxonomic scope" value="Eukaryota"/>
</dbReference>
<organism evidence="1 2">
    <name type="scientific">Thermothielavioides terrestris (strain ATCC 38088 / NRRL 8126)</name>
    <name type="common">Thielavia terrestris</name>
    <dbReference type="NCBI Taxonomy" id="578455"/>
    <lineage>
        <taxon>Eukaryota</taxon>
        <taxon>Fungi</taxon>
        <taxon>Dikarya</taxon>
        <taxon>Ascomycota</taxon>
        <taxon>Pezizomycotina</taxon>
        <taxon>Sordariomycetes</taxon>
        <taxon>Sordariomycetidae</taxon>
        <taxon>Sordariales</taxon>
        <taxon>Chaetomiaceae</taxon>
        <taxon>Thermothielavioides</taxon>
        <taxon>Thermothielavioides terrestris</taxon>
    </lineage>
</organism>
<dbReference type="RefSeq" id="XP_003652058.1">
    <property type="nucleotide sequence ID" value="XM_003652010.1"/>
</dbReference>
<dbReference type="Gene3D" id="2.60.120.330">
    <property type="entry name" value="B-lactam Antibiotic, Isopenicillin N Synthase, Chain"/>
    <property type="match status" value="1"/>
</dbReference>
<keyword evidence="2" id="KW-1185">Reference proteome</keyword>
<dbReference type="KEGG" id="ttt:THITE_2087193"/>
<accession>G2R1I3</accession>
<sequence>MPSPFDSIPPFPDNLRLSPIAVLEQLQDLVRDTFAAPLHEKLQYALERGVSLFATSLPARSRRPAKDQRPDSSEFIRISKDHLHGVIPSRSYPRQVEQHKPLLQSFTKHGHACGLVCTLAVELGLEANAFALLDLFDLVAESLPPSV</sequence>
<gene>
    <name evidence="1" type="ORF">THITE_2087193</name>
</gene>
<dbReference type="EMBL" id="CP003010">
    <property type="protein sequence ID" value="AEO65722.1"/>
    <property type="molecule type" value="Genomic_DNA"/>
</dbReference>
<dbReference type="GeneID" id="11515148"/>
<evidence type="ECO:0000313" key="2">
    <source>
        <dbReference type="Proteomes" id="UP000008181"/>
    </source>
</evidence>
<dbReference type="HOGENOM" id="CLU_1769374_0_0_1"/>
<evidence type="ECO:0000313" key="1">
    <source>
        <dbReference type="EMBL" id="AEO65722.1"/>
    </source>
</evidence>
<dbReference type="OrthoDB" id="406156at2759"/>
<name>G2R1I3_THETT</name>
<proteinExistence type="predicted"/>
<dbReference type="SUPFAM" id="SSF51197">
    <property type="entry name" value="Clavaminate synthase-like"/>
    <property type="match status" value="1"/>
</dbReference>
<dbReference type="Proteomes" id="UP000008181">
    <property type="component" value="Chromosome 2"/>
</dbReference>
<reference evidence="1 2" key="1">
    <citation type="journal article" date="2011" name="Nat. Biotechnol.">
        <title>Comparative genomic analysis of the thermophilic biomass-degrading fungi Myceliophthora thermophila and Thielavia terrestris.</title>
        <authorList>
            <person name="Berka R.M."/>
            <person name="Grigoriev I.V."/>
            <person name="Otillar R."/>
            <person name="Salamov A."/>
            <person name="Grimwood J."/>
            <person name="Reid I."/>
            <person name="Ishmael N."/>
            <person name="John T."/>
            <person name="Darmond C."/>
            <person name="Moisan M.-C."/>
            <person name="Henrissat B."/>
            <person name="Coutinho P.M."/>
            <person name="Lombard V."/>
            <person name="Natvig D.O."/>
            <person name="Lindquist E."/>
            <person name="Schmutz J."/>
            <person name="Lucas S."/>
            <person name="Harris P."/>
            <person name="Powlowski J."/>
            <person name="Bellemare A."/>
            <person name="Taylor D."/>
            <person name="Butler G."/>
            <person name="de Vries R.P."/>
            <person name="Allijn I.E."/>
            <person name="van den Brink J."/>
            <person name="Ushinsky S."/>
            <person name="Storms R."/>
            <person name="Powell A.J."/>
            <person name="Paulsen I.T."/>
            <person name="Elbourne L.D.H."/>
            <person name="Baker S.E."/>
            <person name="Magnuson J."/>
            <person name="LaBoissiere S."/>
            <person name="Clutterbuck A.J."/>
            <person name="Martinez D."/>
            <person name="Wogulis M."/>
            <person name="de Leon A.L."/>
            <person name="Rey M.W."/>
            <person name="Tsang A."/>
        </authorList>
    </citation>
    <scope>NUCLEOTIDE SEQUENCE [LARGE SCALE GENOMIC DNA]</scope>
    <source>
        <strain evidence="2">ATCC 38088 / NRRL 8126</strain>
    </source>
</reference>